<dbReference type="PANTHER" id="PTHR12320:SF1">
    <property type="entry name" value="PROTEIN PHOSPHATASE PTC7 HOMOLOG"/>
    <property type="match status" value="1"/>
</dbReference>
<dbReference type="GO" id="GO:0046872">
    <property type="term" value="F:metal ion binding"/>
    <property type="evidence" value="ECO:0007669"/>
    <property type="project" value="UniProtKB-UniRule"/>
</dbReference>
<dbReference type="InterPro" id="IPR039123">
    <property type="entry name" value="PPTC7"/>
</dbReference>
<dbReference type="InterPro" id="IPR001932">
    <property type="entry name" value="PPM-type_phosphatase-like_dom"/>
</dbReference>
<comment type="similarity">
    <text evidence="1">Belongs to the PP2C family.</text>
</comment>
<reference evidence="3" key="1">
    <citation type="submission" date="2021-01" db="EMBL/GenBank/DDBJ databases">
        <authorList>
            <person name="Corre E."/>
            <person name="Pelletier E."/>
            <person name="Niang G."/>
            <person name="Scheremetjew M."/>
            <person name="Finn R."/>
            <person name="Kale V."/>
            <person name="Holt S."/>
            <person name="Cochrane G."/>
            <person name="Meng A."/>
            <person name="Brown T."/>
            <person name="Cohen L."/>
        </authorList>
    </citation>
    <scope>NUCLEOTIDE SEQUENCE</scope>
    <source>
        <strain evidence="3">Ras09</strain>
    </source>
</reference>
<dbReference type="EC" id="3.1.3.16" evidence="1"/>
<protein>
    <recommendedName>
        <fullName evidence="1">Protein phosphatase</fullName>
        <ecNumber evidence="1">3.1.3.16</ecNumber>
    </recommendedName>
</protein>
<keyword evidence="1" id="KW-0460">Magnesium</keyword>
<sequence>MDFESKEQQHAFNFPFQVGTNGDNPMNGESNAHNVANGDILIVGSDGLWDNLHKSSVLDIVNPFLKAGPKIENPTLVAELIAQEAERQSYLQNSMSPFAQSAKEHNYHYRGGKPDDITVVVAQIQLK</sequence>
<comment type="catalytic activity">
    <reaction evidence="1">
        <text>O-phospho-L-seryl-[protein] + H2O = L-seryl-[protein] + phosphate</text>
        <dbReference type="Rhea" id="RHEA:20629"/>
        <dbReference type="Rhea" id="RHEA-COMP:9863"/>
        <dbReference type="Rhea" id="RHEA-COMP:11604"/>
        <dbReference type="ChEBI" id="CHEBI:15377"/>
        <dbReference type="ChEBI" id="CHEBI:29999"/>
        <dbReference type="ChEBI" id="CHEBI:43474"/>
        <dbReference type="ChEBI" id="CHEBI:83421"/>
        <dbReference type="EC" id="3.1.3.16"/>
    </reaction>
</comment>
<dbReference type="EMBL" id="HBIA01016227">
    <property type="protein sequence ID" value="CAE0236296.1"/>
    <property type="molecule type" value="Transcribed_RNA"/>
</dbReference>
<comment type="cofactor">
    <cofactor evidence="1">
        <name>Mn(2+)</name>
        <dbReference type="ChEBI" id="CHEBI:29035"/>
    </cofactor>
</comment>
<keyword evidence="1" id="KW-0479">Metal-binding</keyword>
<gene>
    <name evidence="3" type="ORF">SRAS04492_LOCUS8103</name>
</gene>
<keyword evidence="1" id="KW-0904">Protein phosphatase</keyword>
<keyword evidence="1" id="KW-0464">Manganese</keyword>
<organism evidence="3">
    <name type="scientific">Strombidium rassoulzadegani</name>
    <dbReference type="NCBI Taxonomy" id="1082188"/>
    <lineage>
        <taxon>Eukaryota</taxon>
        <taxon>Sar</taxon>
        <taxon>Alveolata</taxon>
        <taxon>Ciliophora</taxon>
        <taxon>Intramacronucleata</taxon>
        <taxon>Spirotrichea</taxon>
        <taxon>Oligotrichia</taxon>
        <taxon>Strombidiidae</taxon>
        <taxon>Strombidium</taxon>
    </lineage>
</organism>
<dbReference type="AlphaFoldDB" id="A0A7S3CUS5"/>
<dbReference type="Pfam" id="PF00481">
    <property type="entry name" value="PP2C"/>
    <property type="match status" value="1"/>
</dbReference>
<dbReference type="InterPro" id="IPR036457">
    <property type="entry name" value="PPM-type-like_dom_sf"/>
</dbReference>
<accession>A0A7S3CUS5</accession>
<comment type="cofactor">
    <cofactor evidence="1">
        <name>Mg(2+)</name>
        <dbReference type="ChEBI" id="CHEBI:18420"/>
    </cofactor>
</comment>
<dbReference type="SUPFAM" id="SSF81606">
    <property type="entry name" value="PP2C-like"/>
    <property type="match status" value="1"/>
</dbReference>
<comment type="catalytic activity">
    <reaction evidence="1">
        <text>O-phospho-L-threonyl-[protein] + H2O = L-threonyl-[protein] + phosphate</text>
        <dbReference type="Rhea" id="RHEA:47004"/>
        <dbReference type="Rhea" id="RHEA-COMP:11060"/>
        <dbReference type="Rhea" id="RHEA-COMP:11605"/>
        <dbReference type="ChEBI" id="CHEBI:15377"/>
        <dbReference type="ChEBI" id="CHEBI:30013"/>
        <dbReference type="ChEBI" id="CHEBI:43474"/>
        <dbReference type="ChEBI" id="CHEBI:61977"/>
        <dbReference type="EC" id="3.1.3.16"/>
    </reaction>
</comment>
<evidence type="ECO:0000256" key="1">
    <source>
        <dbReference type="RuleBase" id="RU366020"/>
    </source>
</evidence>
<name>A0A7S3CUS5_9SPIT</name>
<dbReference type="PANTHER" id="PTHR12320">
    <property type="entry name" value="PROTEIN PHOSPHATASE 2C"/>
    <property type="match status" value="1"/>
</dbReference>
<proteinExistence type="inferred from homology"/>
<keyword evidence="1" id="KW-0378">Hydrolase</keyword>
<dbReference type="Gene3D" id="3.60.40.10">
    <property type="entry name" value="PPM-type phosphatase domain"/>
    <property type="match status" value="1"/>
</dbReference>
<evidence type="ECO:0000259" key="2">
    <source>
        <dbReference type="Pfam" id="PF00481"/>
    </source>
</evidence>
<dbReference type="GO" id="GO:0004722">
    <property type="term" value="F:protein serine/threonine phosphatase activity"/>
    <property type="evidence" value="ECO:0007669"/>
    <property type="project" value="UniProtKB-EC"/>
</dbReference>
<evidence type="ECO:0000313" key="3">
    <source>
        <dbReference type="EMBL" id="CAE0236296.1"/>
    </source>
</evidence>
<feature type="domain" description="PPM-type phosphatase" evidence="2">
    <location>
        <begin position="39"/>
        <end position="87"/>
    </location>
</feature>